<protein>
    <submittedName>
        <fullName evidence="1">Galactoside 2-alpha-L-fucosyltransferase-like protein</fullName>
    </submittedName>
</protein>
<comment type="caution">
    <text evidence="1">The sequence shown here is derived from an EMBL/GenBank/DDBJ whole genome shotgun (WGS) entry which is preliminary data.</text>
</comment>
<keyword evidence="2" id="KW-1185">Reference proteome</keyword>
<proteinExistence type="predicted"/>
<gene>
    <name evidence="1" type="ORF">COLO4_03284</name>
</gene>
<evidence type="ECO:0000313" key="2">
    <source>
        <dbReference type="Proteomes" id="UP000187203"/>
    </source>
</evidence>
<dbReference type="Proteomes" id="UP000187203">
    <property type="component" value="Unassembled WGS sequence"/>
</dbReference>
<accession>A0A1R3KZ45</accession>
<dbReference type="AlphaFoldDB" id="A0A1R3KZ45"/>
<dbReference type="EMBL" id="AWUE01009499">
    <property type="protein sequence ID" value="OMP12361.1"/>
    <property type="molecule type" value="Genomic_DNA"/>
</dbReference>
<name>A0A1R3KZ45_9ROSI</name>
<sequence>MVEIQDGNIFCLRGQKKKRRRSEVYSSGQKSEDGIKGRGLLAIRTATSRGNSSCMAMSTLMLLRQR</sequence>
<evidence type="ECO:0000313" key="1">
    <source>
        <dbReference type="EMBL" id="OMP12361.1"/>
    </source>
</evidence>
<reference evidence="2" key="1">
    <citation type="submission" date="2013-09" db="EMBL/GenBank/DDBJ databases">
        <title>Corchorus olitorius genome sequencing.</title>
        <authorList>
            <person name="Alam M."/>
            <person name="Haque M.S."/>
            <person name="Islam M.S."/>
            <person name="Emdad E.M."/>
            <person name="Islam M.M."/>
            <person name="Ahmed B."/>
            <person name="Halim A."/>
            <person name="Hossen Q.M.M."/>
            <person name="Hossain M.Z."/>
            <person name="Ahmed R."/>
            <person name="Khan M.M."/>
            <person name="Islam R."/>
            <person name="Rashid M.M."/>
            <person name="Khan S.A."/>
            <person name="Rahman M.S."/>
            <person name="Alam M."/>
            <person name="Yahiya A.S."/>
            <person name="Khan M.S."/>
            <person name="Azam M.S."/>
            <person name="Haque T."/>
            <person name="Lashkar M.Z.H."/>
            <person name="Akhand A.I."/>
            <person name="Morshed G."/>
            <person name="Roy S."/>
            <person name="Uddin K.S."/>
            <person name="Rabeya T."/>
            <person name="Hossain A.S."/>
            <person name="Chowdhury A."/>
            <person name="Snigdha A.R."/>
            <person name="Mortoza M.S."/>
            <person name="Matin S.A."/>
            <person name="Hoque S.M.E."/>
            <person name="Islam M.K."/>
            <person name="Roy D.K."/>
            <person name="Haider R."/>
            <person name="Moosa M.M."/>
            <person name="Elias S.M."/>
            <person name="Hasan A.M."/>
            <person name="Jahan S."/>
            <person name="Shafiuddin M."/>
            <person name="Mahmood N."/>
            <person name="Shommy N.S."/>
        </authorList>
    </citation>
    <scope>NUCLEOTIDE SEQUENCE [LARGE SCALE GENOMIC DNA]</scope>
    <source>
        <strain evidence="2">cv. O-4</strain>
    </source>
</reference>
<organism evidence="1 2">
    <name type="scientific">Corchorus olitorius</name>
    <dbReference type="NCBI Taxonomy" id="93759"/>
    <lineage>
        <taxon>Eukaryota</taxon>
        <taxon>Viridiplantae</taxon>
        <taxon>Streptophyta</taxon>
        <taxon>Embryophyta</taxon>
        <taxon>Tracheophyta</taxon>
        <taxon>Spermatophyta</taxon>
        <taxon>Magnoliopsida</taxon>
        <taxon>eudicotyledons</taxon>
        <taxon>Gunneridae</taxon>
        <taxon>Pentapetalae</taxon>
        <taxon>rosids</taxon>
        <taxon>malvids</taxon>
        <taxon>Malvales</taxon>
        <taxon>Malvaceae</taxon>
        <taxon>Grewioideae</taxon>
        <taxon>Apeibeae</taxon>
        <taxon>Corchorus</taxon>
    </lineage>
</organism>